<comment type="similarity">
    <text evidence="1">Belongs to the VapB family.</text>
</comment>
<accession>A0A1Q8YE87</accession>
<dbReference type="Proteomes" id="UP000185911">
    <property type="component" value="Unassembled WGS sequence"/>
</dbReference>
<dbReference type="GO" id="GO:0003677">
    <property type="term" value="F:DNA binding"/>
    <property type="evidence" value="ECO:0007669"/>
    <property type="project" value="UniProtKB-UniRule"/>
</dbReference>
<protein>
    <submittedName>
        <fullName evidence="4">SpoVT / AbrB like domain protein</fullName>
    </submittedName>
</protein>
<evidence type="ECO:0000259" key="3">
    <source>
        <dbReference type="PROSITE" id="PS51740"/>
    </source>
</evidence>
<reference evidence="4 5" key="1">
    <citation type="submission" date="2017-01" db="EMBL/GenBank/DDBJ databases">
        <title>Genome sequence of Rhodoferax antarcticus ANT.BR, a psychrophilic purple nonsulfur bacterium from an Antarctic microbial mat.</title>
        <authorList>
            <person name="Baker J."/>
            <person name="Riester C."/>
            <person name="Skinner B."/>
            <person name="Newell A."/>
            <person name="Swingley W."/>
            <person name="Madigan M."/>
            <person name="Jung D."/>
            <person name="Asao M."/>
            <person name="Chen M."/>
            <person name="Loughlin P."/>
            <person name="Pan H."/>
            <person name="Lin S."/>
            <person name="Li N."/>
            <person name="Shaw J."/>
            <person name="Prado M."/>
            <person name="Sherman C."/>
            <person name="Li X."/>
            <person name="Tang J."/>
            <person name="Blankenship R."/>
            <person name="Zhao T."/>
            <person name="Touchman J."/>
            <person name="Sattley M."/>
        </authorList>
    </citation>
    <scope>NUCLEOTIDE SEQUENCE [LARGE SCALE GENOMIC DNA]</scope>
    <source>
        <strain evidence="4 5">ANT.BR</strain>
    </source>
</reference>
<evidence type="ECO:0000313" key="5">
    <source>
        <dbReference type="Proteomes" id="UP000185911"/>
    </source>
</evidence>
<dbReference type="RefSeq" id="WP_075586774.1">
    <property type="nucleotide sequence ID" value="NZ_MSYM01000013.1"/>
</dbReference>
<dbReference type="InterPro" id="IPR037914">
    <property type="entry name" value="SpoVT-AbrB_sf"/>
</dbReference>
<dbReference type="STRING" id="81479.RA876_06845"/>
<evidence type="ECO:0000256" key="2">
    <source>
        <dbReference type="PROSITE-ProRule" id="PRU01076"/>
    </source>
</evidence>
<keyword evidence="5" id="KW-1185">Reference proteome</keyword>
<dbReference type="InterPro" id="IPR051734">
    <property type="entry name" value="VapB_TA_antitoxins"/>
</dbReference>
<keyword evidence="2" id="KW-0238">DNA-binding</keyword>
<evidence type="ECO:0000313" key="4">
    <source>
        <dbReference type="EMBL" id="OLP06317.1"/>
    </source>
</evidence>
<dbReference type="EMBL" id="MSYM01000013">
    <property type="protein sequence ID" value="OLP06317.1"/>
    <property type="molecule type" value="Genomic_DNA"/>
</dbReference>
<dbReference type="InterPro" id="IPR007159">
    <property type="entry name" value="SpoVT-AbrB_dom"/>
</dbReference>
<dbReference type="PROSITE" id="PS51740">
    <property type="entry name" value="SPOVT_ABRB"/>
    <property type="match status" value="1"/>
</dbReference>
<name>A0A1Q8YE87_9BURK</name>
<organism evidence="4 5">
    <name type="scientific">Rhodoferax antarcticus ANT.BR</name>
    <dbReference type="NCBI Taxonomy" id="1111071"/>
    <lineage>
        <taxon>Bacteria</taxon>
        <taxon>Pseudomonadati</taxon>
        <taxon>Pseudomonadota</taxon>
        <taxon>Betaproteobacteria</taxon>
        <taxon>Burkholderiales</taxon>
        <taxon>Comamonadaceae</taxon>
        <taxon>Rhodoferax</taxon>
    </lineage>
</organism>
<feature type="domain" description="SpoVT-AbrB" evidence="3">
    <location>
        <begin position="5"/>
        <end position="45"/>
    </location>
</feature>
<proteinExistence type="inferred from homology"/>
<gene>
    <name evidence="4" type="ORF">BLL52_2548</name>
</gene>
<dbReference type="Gene3D" id="2.10.260.10">
    <property type="match status" value="1"/>
</dbReference>
<dbReference type="PANTHER" id="PTHR37550:SF3">
    <property type="entry name" value="ANTITOXIN VAPB1"/>
    <property type="match status" value="1"/>
</dbReference>
<dbReference type="PANTHER" id="PTHR37550">
    <property type="entry name" value="ANTITOXIN VAPB1"/>
    <property type="match status" value="1"/>
</dbReference>
<dbReference type="SUPFAM" id="SSF89447">
    <property type="entry name" value="AbrB/MazE/MraZ-like"/>
    <property type="match status" value="1"/>
</dbReference>
<comment type="caution">
    <text evidence="4">The sequence shown here is derived from an EMBL/GenBank/DDBJ whole genome shotgun (WGS) entry which is preliminary data.</text>
</comment>
<evidence type="ECO:0000256" key="1">
    <source>
        <dbReference type="ARBA" id="ARBA00007924"/>
    </source>
</evidence>
<sequence length="85" mass="9446">MTITAKLFMSGRSQAIRLPAKLRLAATEVQIEQIGDALLIRPEPAPGQNMGVWLQNFYDSTQALPEEFFADRQDAPAQGRDWSLG</sequence>
<dbReference type="AlphaFoldDB" id="A0A1Q8YE87"/>